<keyword evidence="1 5" id="KW-0547">Nucleotide-binding</keyword>
<dbReference type="Pfam" id="PF00580">
    <property type="entry name" value="UvrD-helicase"/>
    <property type="match status" value="1"/>
</dbReference>
<dbReference type="InterPro" id="IPR000212">
    <property type="entry name" value="DNA_helicase_UvrD/REP"/>
</dbReference>
<evidence type="ECO:0000256" key="3">
    <source>
        <dbReference type="ARBA" id="ARBA00022806"/>
    </source>
</evidence>
<dbReference type="InterPro" id="IPR027785">
    <property type="entry name" value="UvrD-like_helicase_C"/>
</dbReference>
<evidence type="ECO:0000313" key="7">
    <source>
        <dbReference type="EMBL" id="WCG23155.1"/>
    </source>
</evidence>
<dbReference type="AlphaFoldDB" id="A0AAE9XLV1"/>
<evidence type="ECO:0000259" key="6">
    <source>
        <dbReference type="PROSITE" id="PS51198"/>
    </source>
</evidence>
<reference evidence="7" key="1">
    <citation type="submission" date="2023-01" db="EMBL/GenBank/DDBJ databases">
        <title>Oxazolidinone resistance genes in florfenicol resistant enterococci from beef cattle and veal calves at slaughter.</title>
        <authorList>
            <person name="Biggel M."/>
        </authorList>
    </citation>
    <scope>NUCLEOTIDE SEQUENCE</scope>
    <source>
        <strain evidence="7">K204-1</strain>
    </source>
</reference>
<evidence type="ECO:0000256" key="2">
    <source>
        <dbReference type="ARBA" id="ARBA00022801"/>
    </source>
</evidence>
<keyword evidence="4 5" id="KW-0067">ATP-binding</keyword>
<dbReference type="Pfam" id="PF13538">
    <property type="entry name" value="UvrD_C_2"/>
    <property type="match status" value="1"/>
</dbReference>
<dbReference type="InterPro" id="IPR014016">
    <property type="entry name" value="UvrD-like_ATP-bd"/>
</dbReference>
<dbReference type="PROSITE" id="PS51198">
    <property type="entry name" value="UVRD_HELICASE_ATP_BIND"/>
    <property type="match status" value="1"/>
</dbReference>
<protein>
    <submittedName>
        <fullName evidence="7">AAA family ATPase</fullName>
    </submittedName>
</protein>
<evidence type="ECO:0000256" key="4">
    <source>
        <dbReference type="ARBA" id="ARBA00022840"/>
    </source>
</evidence>
<name>A0AAE9XLV1_9ENTE</name>
<evidence type="ECO:0000256" key="5">
    <source>
        <dbReference type="PROSITE-ProRule" id="PRU00560"/>
    </source>
</evidence>
<feature type="binding site" evidence="5">
    <location>
        <begin position="231"/>
        <end position="238"/>
    </location>
    <ligand>
        <name>ATP</name>
        <dbReference type="ChEBI" id="CHEBI:30616"/>
    </ligand>
</feature>
<proteinExistence type="predicted"/>
<keyword evidence="2 5" id="KW-0378">Hydrolase</keyword>
<keyword evidence="3 5" id="KW-0347">Helicase</keyword>
<accession>A0AAE9XLV1</accession>
<dbReference type="InterPro" id="IPR027417">
    <property type="entry name" value="P-loop_NTPase"/>
</dbReference>
<dbReference type="GO" id="GO:0005829">
    <property type="term" value="C:cytosol"/>
    <property type="evidence" value="ECO:0007669"/>
    <property type="project" value="TreeGrafter"/>
</dbReference>
<dbReference type="Gene3D" id="3.40.50.300">
    <property type="entry name" value="P-loop containing nucleotide triphosphate hydrolases"/>
    <property type="match status" value="3"/>
</dbReference>
<dbReference type="Proteomes" id="UP001179600">
    <property type="component" value="Chromosome"/>
</dbReference>
<dbReference type="GO" id="GO:0016787">
    <property type="term" value="F:hydrolase activity"/>
    <property type="evidence" value="ECO:0007669"/>
    <property type="project" value="UniProtKB-UniRule"/>
</dbReference>
<sequence length="717" mass="83639">MSDEREWKLEEAYLDKVYNKLTETYQDVVQAAEHADQDSRQFIQGLSGDLRMSQDSVSDSFESLIEVEQKNQELAQLNYKREWLAKQHHNVTQLMDSAYFAKLDVQYPDEEDVESFYIGVAGFSDDHHEQYVYDWRSPIANLYYENNIGKTSYEAPVGTVPVDLKNRRQIRVERDRLLDFFDTTTAIEDPMLLEVLNESSSAKLQDITSTIQREQNEIIRDTSSHVLIVEGIAGSGKTSTILQRIAYLLYRYRDDLLPEQVLLLSPNPMFSQYIEEVLPSLGEKNPRQMTFRDLMKLKGRHYPVETMAEQLENQTVRTDLTHMLTLESYVEKLTAKDIYFIPLKREEEVVISAEWMQETLASLPDSTEMYRRLEYVREQMLAQVERYIKTESKQAYWRDEVQDLSNEEYKQLFPKGMKGSEDDNIERIAFKLLTKRFGNVRQRIQRYGWLDLERHYVEATGEALSLPLSLDQSTEFAYLHYLLLRQRNERRVKYVIVDEVQDYSETQLYFLSKIFDQANFTLVGDGLQSIFVQGTSFDRMAPIFEGEGRRIKRMALKKSYRSSGPISQLMKHLAGGESSGIEVINRPGKNPVYVPLKNEQAYREYLQTFIAQREKNTRRVILTKTSEEAKTLYESLGRPHDLHVVTDTAAMNFSTKTMMMPIHLAKGLEFDHVLIHDVSNNHYPDTQMARHLLYTASSRAMHELTLPFIAQLTELLK</sequence>
<dbReference type="PANTHER" id="PTHR11070:SF17">
    <property type="entry name" value="DNA HELICASE IV"/>
    <property type="match status" value="1"/>
</dbReference>
<dbReference type="SUPFAM" id="SSF52540">
    <property type="entry name" value="P-loop containing nucleoside triphosphate hydrolases"/>
    <property type="match status" value="1"/>
</dbReference>
<dbReference type="EMBL" id="CP116507">
    <property type="protein sequence ID" value="WCG23155.1"/>
    <property type="molecule type" value="Genomic_DNA"/>
</dbReference>
<dbReference type="PANTHER" id="PTHR11070">
    <property type="entry name" value="UVRD / RECB / PCRA DNA HELICASE FAMILY MEMBER"/>
    <property type="match status" value="1"/>
</dbReference>
<feature type="domain" description="UvrD-like helicase ATP-binding" evidence="6">
    <location>
        <begin position="210"/>
        <end position="563"/>
    </location>
</feature>
<dbReference type="GO" id="GO:0005524">
    <property type="term" value="F:ATP binding"/>
    <property type="evidence" value="ECO:0007669"/>
    <property type="project" value="UniProtKB-UniRule"/>
</dbReference>
<organism evidence="7 8">
    <name type="scientific">Vagococcus lutrae</name>
    <dbReference type="NCBI Taxonomy" id="81947"/>
    <lineage>
        <taxon>Bacteria</taxon>
        <taxon>Bacillati</taxon>
        <taxon>Bacillota</taxon>
        <taxon>Bacilli</taxon>
        <taxon>Lactobacillales</taxon>
        <taxon>Enterococcaceae</taxon>
        <taxon>Vagococcus</taxon>
    </lineage>
</organism>
<evidence type="ECO:0000256" key="1">
    <source>
        <dbReference type="ARBA" id="ARBA00022741"/>
    </source>
</evidence>
<evidence type="ECO:0000313" key="8">
    <source>
        <dbReference type="Proteomes" id="UP001179600"/>
    </source>
</evidence>
<dbReference type="GO" id="GO:0000725">
    <property type="term" value="P:recombinational repair"/>
    <property type="evidence" value="ECO:0007669"/>
    <property type="project" value="TreeGrafter"/>
</dbReference>
<dbReference type="GO" id="GO:0003677">
    <property type="term" value="F:DNA binding"/>
    <property type="evidence" value="ECO:0007669"/>
    <property type="project" value="InterPro"/>
</dbReference>
<gene>
    <name evidence="7" type="ORF">PML95_02635</name>
</gene>
<dbReference type="RefSeq" id="WP_248853064.1">
    <property type="nucleotide sequence ID" value="NZ_CP097053.1"/>
</dbReference>
<dbReference type="GO" id="GO:0043138">
    <property type="term" value="F:3'-5' DNA helicase activity"/>
    <property type="evidence" value="ECO:0007669"/>
    <property type="project" value="TreeGrafter"/>
</dbReference>